<evidence type="ECO:0000256" key="1">
    <source>
        <dbReference type="ARBA" id="ARBA00022737"/>
    </source>
</evidence>
<reference evidence="2" key="2">
    <citation type="submission" date="2020-03" db="EMBL/GenBank/DDBJ databases">
        <title>Walnut 2.0.</title>
        <authorList>
            <person name="Marrano A."/>
            <person name="Britton M."/>
            <person name="Zimin A.V."/>
            <person name="Zaini P.A."/>
            <person name="Workman R."/>
            <person name="Puiu D."/>
            <person name="Bianco L."/>
            <person name="Allen B.J."/>
            <person name="Troggio M."/>
            <person name="Leslie C.A."/>
            <person name="Timp W."/>
            <person name="Dendekar A."/>
            <person name="Salzberg S.L."/>
            <person name="Neale D.B."/>
        </authorList>
    </citation>
    <scope>NUCLEOTIDE SEQUENCE</scope>
    <source>
        <tissue evidence="2">Leaves</tissue>
    </source>
</reference>
<keyword evidence="1" id="KW-0677">Repeat</keyword>
<dbReference type="InterPro" id="IPR050611">
    <property type="entry name" value="ABCF"/>
</dbReference>
<proteinExistence type="predicted"/>
<dbReference type="PANTHER" id="PTHR19211:SF136">
    <property type="entry name" value="ABC TRANSPORTER F FAMILY MEMBER 1 ISOFORM X1"/>
    <property type="match status" value="1"/>
</dbReference>
<dbReference type="EMBL" id="LIHL02000006">
    <property type="protein sequence ID" value="KAF5468274.1"/>
    <property type="molecule type" value="Genomic_DNA"/>
</dbReference>
<dbReference type="PANTHER" id="PTHR19211">
    <property type="entry name" value="ATP-BINDING TRANSPORT PROTEIN-RELATED"/>
    <property type="match status" value="1"/>
</dbReference>
<organism evidence="2 4">
    <name type="scientific">Juglans regia</name>
    <name type="common">English walnut</name>
    <dbReference type="NCBI Taxonomy" id="51240"/>
    <lineage>
        <taxon>Eukaryota</taxon>
        <taxon>Viridiplantae</taxon>
        <taxon>Streptophyta</taxon>
        <taxon>Embryophyta</taxon>
        <taxon>Tracheophyta</taxon>
        <taxon>Spermatophyta</taxon>
        <taxon>Magnoliopsida</taxon>
        <taxon>eudicotyledons</taxon>
        <taxon>Gunneridae</taxon>
        <taxon>Pentapetalae</taxon>
        <taxon>rosids</taxon>
        <taxon>fabids</taxon>
        <taxon>Fagales</taxon>
        <taxon>Juglandaceae</taxon>
        <taxon>Juglans</taxon>
    </lineage>
</organism>
<dbReference type="Proteomes" id="UP000619265">
    <property type="component" value="Unassembled WGS sequence"/>
</dbReference>
<dbReference type="AlphaFoldDB" id="A0A833XM66"/>
<feature type="non-terminal residue" evidence="2">
    <location>
        <position position="103"/>
    </location>
</feature>
<reference evidence="2" key="1">
    <citation type="submission" date="2015-10" db="EMBL/GenBank/DDBJ databases">
        <authorList>
            <person name="Martinez-Garcia P.J."/>
            <person name="Crepeau M.W."/>
            <person name="Puiu D."/>
            <person name="Gonzalez-Ibeas D."/>
            <person name="Whalen J."/>
            <person name="Stevens K."/>
            <person name="Paul R."/>
            <person name="Butterfield T."/>
            <person name="Britton M."/>
            <person name="Reagan R."/>
            <person name="Chakraborty S."/>
            <person name="Walawage S.L."/>
            <person name="Vasquez-Gross H.A."/>
            <person name="Cardeno C."/>
            <person name="Famula R."/>
            <person name="Pratt K."/>
            <person name="Kuruganti S."/>
            <person name="Aradhya M.K."/>
            <person name="Leslie C.A."/>
            <person name="Dandekar A.M."/>
            <person name="Salzberg S.L."/>
            <person name="Wegrzyn J.L."/>
            <person name="Langley C.H."/>
            <person name="Neale D.B."/>
        </authorList>
    </citation>
    <scope>NUCLEOTIDE SEQUENCE</scope>
    <source>
        <tissue evidence="2">Leaves</tissue>
    </source>
</reference>
<gene>
    <name evidence="3" type="ORF">F2P56_011264</name>
    <name evidence="2" type="ORF">F2P56_012439</name>
</gene>
<comment type="caution">
    <text evidence="2">The sequence shown here is derived from an EMBL/GenBank/DDBJ whole genome shotgun (WGS) entry which is preliminary data.</text>
</comment>
<accession>A0A833XM66</accession>
<dbReference type="EMBL" id="LIHL02000005">
    <property type="protein sequence ID" value="KAF5470775.1"/>
    <property type="molecule type" value="Genomic_DNA"/>
</dbReference>
<evidence type="ECO:0000313" key="4">
    <source>
        <dbReference type="Proteomes" id="UP000619265"/>
    </source>
</evidence>
<sequence>IGPVQTLRLEKEVELLVAQDDGGGETLERVYERLEALDAATAEKRAAEILYGLGFNKQMQAKKTHDFSDLEACVWLEETLKKFDRILVVVSHSQDFLNGVCTN</sequence>
<name>A0A833XM66_JUGRE</name>
<dbReference type="Gramene" id="Jr06_06950_p1">
    <property type="protein sequence ID" value="cds.Jr06_06950_p1"/>
    <property type="gene ID" value="Jr06_06950"/>
</dbReference>
<evidence type="ECO:0000313" key="3">
    <source>
        <dbReference type="EMBL" id="KAF5470775.1"/>
    </source>
</evidence>
<protein>
    <submittedName>
        <fullName evidence="2">Uncharacterized protein</fullName>
    </submittedName>
</protein>
<evidence type="ECO:0000313" key="2">
    <source>
        <dbReference type="EMBL" id="KAF5468274.1"/>
    </source>
</evidence>
<dbReference type="Gramene" id="Jr05_10670_p1">
    <property type="protein sequence ID" value="cds.Jr05_10670_p1"/>
    <property type="gene ID" value="Jr05_10670"/>
</dbReference>